<dbReference type="Proteomes" id="UP000663846">
    <property type="component" value="Unassembled WGS sequence"/>
</dbReference>
<organism evidence="2 3">
    <name type="scientific">Rhizoctonia solani</name>
    <dbReference type="NCBI Taxonomy" id="456999"/>
    <lineage>
        <taxon>Eukaryota</taxon>
        <taxon>Fungi</taxon>
        <taxon>Dikarya</taxon>
        <taxon>Basidiomycota</taxon>
        <taxon>Agaricomycotina</taxon>
        <taxon>Agaricomycetes</taxon>
        <taxon>Cantharellales</taxon>
        <taxon>Ceratobasidiaceae</taxon>
        <taxon>Rhizoctonia</taxon>
    </lineage>
</organism>
<feature type="region of interest" description="Disordered" evidence="1">
    <location>
        <begin position="1"/>
        <end position="22"/>
    </location>
</feature>
<evidence type="ECO:0000313" key="3">
    <source>
        <dbReference type="Proteomes" id="UP000663846"/>
    </source>
</evidence>
<name>A0A8H2X4D0_9AGAM</name>
<proteinExistence type="predicted"/>
<dbReference type="EMBL" id="CAJMWS010000314">
    <property type="protein sequence ID" value="CAE6413585.1"/>
    <property type="molecule type" value="Genomic_DNA"/>
</dbReference>
<accession>A0A8H2X4D0</accession>
<reference evidence="2" key="1">
    <citation type="submission" date="2021-01" db="EMBL/GenBank/DDBJ databases">
        <authorList>
            <person name="Kaushik A."/>
        </authorList>
    </citation>
    <scope>NUCLEOTIDE SEQUENCE</scope>
    <source>
        <strain evidence="2">AG1-1C</strain>
    </source>
</reference>
<sequence length="165" mass="17963">MTTRPSGKSNASGMTRGSGISSTCHPAAIPASVITNLEHWLDAGSRADNLFGGVRSSNAEPPQMRISGSKSFRKRRKFALAIGSPVIHHRILVSGYKNLTIRKCECDGEKIRIQCVDQKVKANNPFISDGLGREELHSRIISRRVVHPSAFGRASNNTDRAIVQS</sequence>
<evidence type="ECO:0000256" key="1">
    <source>
        <dbReference type="SAM" id="MobiDB-lite"/>
    </source>
</evidence>
<evidence type="ECO:0000313" key="2">
    <source>
        <dbReference type="EMBL" id="CAE6413585.1"/>
    </source>
</evidence>
<gene>
    <name evidence="2" type="ORF">RDB_LOCUS72040</name>
</gene>
<comment type="caution">
    <text evidence="2">The sequence shown here is derived from an EMBL/GenBank/DDBJ whole genome shotgun (WGS) entry which is preliminary data.</text>
</comment>
<dbReference type="AlphaFoldDB" id="A0A8H2X4D0"/>
<protein>
    <submittedName>
        <fullName evidence="2">Uncharacterized protein</fullName>
    </submittedName>
</protein>